<dbReference type="InParanoid" id="A0A1S0TIJ6"/>
<dbReference type="EMBL" id="JH713208">
    <property type="protein sequence ID" value="EFO14284.1"/>
    <property type="molecule type" value="Genomic_DNA"/>
</dbReference>
<dbReference type="CTD" id="9951718"/>
<protein>
    <submittedName>
        <fullName evidence="2">Uncharacterized protein</fullName>
    </submittedName>
</protein>
<reference evidence="2" key="1">
    <citation type="submission" date="2012-04" db="EMBL/GenBank/DDBJ databases">
        <title>The Genome Sequence of Loa loa.</title>
        <authorList>
            <consortium name="The Broad Institute Genome Sequencing Platform"/>
            <consortium name="Broad Institute Genome Sequencing Center for Infectious Disease"/>
            <person name="Nutman T.B."/>
            <person name="Fink D.L."/>
            <person name="Russ C."/>
            <person name="Young S."/>
            <person name="Zeng Q."/>
            <person name="Gargeya S."/>
            <person name="Alvarado L."/>
            <person name="Berlin A."/>
            <person name="Chapman S.B."/>
            <person name="Chen Z."/>
            <person name="Freedman E."/>
            <person name="Gellesch M."/>
            <person name="Goldberg J."/>
            <person name="Griggs A."/>
            <person name="Gujja S."/>
            <person name="Heilman E.R."/>
            <person name="Heiman D."/>
            <person name="Howarth C."/>
            <person name="Mehta T."/>
            <person name="Neiman D."/>
            <person name="Pearson M."/>
            <person name="Roberts A."/>
            <person name="Saif S."/>
            <person name="Shea T."/>
            <person name="Shenoy N."/>
            <person name="Sisk P."/>
            <person name="Stolte C."/>
            <person name="Sykes S."/>
            <person name="White J."/>
            <person name="Yandava C."/>
            <person name="Haas B."/>
            <person name="Henn M.R."/>
            <person name="Nusbaum C."/>
            <person name="Birren B."/>
        </authorList>
    </citation>
    <scope>NUCLEOTIDE SEQUENCE [LARGE SCALE GENOMIC DNA]</scope>
</reference>
<proteinExistence type="predicted"/>
<organism evidence="2">
    <name type="scientific">Loa loa</name>
    <name type="common">Eye worm</name>
    <name type="synonym">Filaria loa</name>
    <dbReference type="NCBI Taxonomy" id="7209"/>
    <lineage>
        <taxon>Eukaryota</taxon>
        <taxon>Metazoa</taxon>
        <taxon>Ecdysozoa</taxon>
        <taxon>Nematoda</taxon>
        <taxon>Chromadorea</taxon>
        <taxon>Rhabditida</taxon>
        <taxon>Spirurina</taxon>
        <taxon>Spiruromorpha</taxon>
        <taxon>Filarioidea</taxon>
        <taxon>Onchocercidae</taxon>
        <taxon>Loa</taxon>
    </lineage>
</organism>
<name>A0A1S0TIJ6_LOALO</name>
<sequence length="85" mass="9683">AANRAVRFINVRAERRVGPLYLSAPEVSGQQLELCEIGQNDASSLNHQFKNTQTIKRKHPEYTTHTDEKRFKSEISKEDFVAPPS</sequence>
<dbReference type="RefSeq" id="XP_003149784.1">
    <property type="nucleotide sequence ID" value="XM_003149736.1"/>
</dbReference>
<evidence type="ECO:0000313" key="2">
    <source>
        <dbReference type="EMBL" id="EFO14284.1"/>
    </source>
</evidence>
<feature type="non-terminal residue" evidence="2">
    <location>
        <position position="1"/>
    </location>
</feature>
<dbReference type="GeneID" id="9951718"/>
<gene>
    <name evidence="2" type="ORF">LOAG_14237</name>
</gene>
<evidence type="ECO:0000256" key="1">
    <source>
        <dbReference type="SAM" id="MobiDB-lite"/>
    </source>
</evidence>
<accession>A0A1S0TIJ6</accession>
<feature type="region of interest" description="Disordered" evidence="1">
    <location>
        <begin position="62"/>
        <end position="85"/>
    </location>
</feature>
<dbReference type="KEGG" id="loa:LOAG_14237"/>
<dbReference type="AlphaFoldDB" id="A0A1S0TIJ6"/>